<sequence length="110" mass="12428">MRREIRVAVIGTGFMGKAHALAYRALPNAFPNLPRPWMVAVADVSETDISFHRKYHFAAAHFSFPGELITCYSTIPKPLTRVSAGDDMRSCARSDSLRISLLKDHQQQRR</sequence>
<dbReference type="EMBL" id="JAVDRP010000004">
    <property type="protein sequence ID" value="MDR6409028.1"/>
    <property type="molecule type" value="Genomic_DNA"/>
</dbReference>
<evidence type="ECO:0008006" key="3">
    <source>
        <dbReference type="Google" id="ProtNLM"/>
    </source>
</evidence>
<keyword evidence="2" id="KW-1185">Reference proteome</keyword>
<dbReference type="Gene3D" id="3.40.50.720">
    <property type="entry name" value="NAD(P)-binding Rossmann-like Domain"/>
    <property type="match status" value="1"/>
</dbReference>
<dbReference type="SUPFAM" id="SSF51735">
    <property type="entry name" value="NAD(P)-binding Rossmann-fold domains"/>
    <property type="match status" value="1"/>
</dbReference>
<name>A0ABU1LQL4_9BURK</name>
<accession>A0ABU1LQL4</accession>
<organism evidence="1 2">
    <name type="scientific">Paraburkholderia terricola</name>
    <dbReference type="NCBI Taxonomy" id="169427"/>
    <lineage>
        <taxon>Bacteria</taxon>
        <taxon>Pseudomonadati</taxon>
        <taxon>Pseudomonadota</taxon>
        <taxon>Betaproteobacteria</taxon>
        <taxon>Burkholderiales</taxon>
        <taxon>Burkholderiaceae</taxon>
        <taxon>Paraburkholderia</taxon>
    </lineage>
</organism>
<protein>
    <recommendedName>
        <fullName evidence="3">Gfo/Idh/MocA-like oxidoreductase N-terminal domain-containing protein</fullName>
    </recommendedName>
</protein>
<gene>
    <name evidence="1" type="ORF">J2804_002432</name>
</gene>
<dbReference type="InterPro" id="IPR036291">
    <property type="entry name" value="NAD(P)-bd_dom_sf"/>
</dbReference>
<evidence type="ECO:0000313" key="1">
    <source>
        <dbReference type="EMBL" id="MDR6409028.1"/>
    </source>
</evidence>
<comment type="caution">
    <text evidence="1">The sequence shown here is derived from an EMBL/GenBank/DDBJ whole genome shotgun (WGS) entry which is preliminary data.</text>
</comment>
<dbReference type="Proteomes" id="UP001264340">
    <property type="component" value="Unassembled WGS sequence"/>
</dbReference>
<reference evidence="1 2" key="1">
    <citation type="submission" date="2023-07" db="EMBL/GenBank/DDBJ databases">
        <title>Sorghum-associated microbial communities from plants grown in Nebraska, USA.</title>
        <authorList>
            <person name="Schachtman D."/>
        </authorList>
    </citation>
    <scope>NUCLEOTIDE SEQUENCE [LARGE SCALE GENOMIC DNA]</scope>
    <source>
        <strain evidence="1 2">DS1316</strain>
    </source>
</reference>
<dbReference type="RefSeq" id="WP_310120392.1">
    <property type="nucleotide sequence ID" value="NZ_JAVDQV010000006.1"/>
</dbReference>
<evidence type="ECO:0000313" key="2">
    <source>
        <dbReference type="Proteomes" id="UP001264340"/>
    </source>
</evidence>
<proteinExistence type="predicted"/>